<keyword evidence="3" id="KW-0732">Signal</keyword>
<reference evidence="11" key="3">
    <citation type="submission" date="2025-09" db="UniProtKB">
        <authorList>
            <consortium name="Ensembl"/>
        </authorList>
    </citation>
    <scope>IDENTIFICATION</scope>
</reference>
<evidence type="ECO:0000256" key="5">
    <source>
        <dbReference type="ARBA" id="ARBA00022989"/>
    </source>
</evidence>
<feature type="domain" description="Ig-like" evidence="10">
    <location>
        <begin position="40"/>
        <end position="144"/>
    </location>
</feature>
<feature type="transmembrane region" description="Helical" evidence="9">
    <location>
        <begin position="920"/>
        <end position="940"/>
    </location>
</feature>
<feature type="domain" description="Ig-like" evidence="10">
    <location>
        <begin position="657"/>
        <end position="784"/>
    </location>
</feature>
<dbReference type="SMART" id="SM00408">
    <property type="entry name" value="IGc2"/>
    <property type="match status" value="4"/>
</dbReference>
<feature type="domain" description="Ig-like" evidence="10">
    <location>
        <begin position="414"/>
        <end position="532"/>
    </location>
</feature>
<dbReference type="GeneTree" id="ENSGT00940000155177"/>
<dbReference type="SMART" id="SM00409">
    <property type="entry name" value="IG"/>
    <property type="match status" value="7"/>
</dbReference>
<dbReference type="InterPro" id="IPR013783">
    <property type="entry name" value="Ig-like_fold"/>
</dbReference>
<keyword evidence="8" id="KW-0393">Immunoglobulin domain</keyword>
<evidence type="ECO:0000256" key="4">
    <source>
        <dbReference type="ARBA" id="ARBA00022737"/>
    </source>
</evidence>
<protein>
    <recommendedName>
        <fullName evidence="10">Ig-like domain-containing protein</fullName>
    </recommendedName>
</protein>
<name>A0A3Q1IGC2_ANATE</name>
<keyword evidence="2 9" id="KW-0812">Transmembrane</keyword>
<dbReference type="PANTHER" id="PTHR12207:SF25">
    <property type="entry name" value="IMMUNOGLOBULIN SUPERFAMILY MEMBER 2"/>
    <property type="match status" value="1"/>
</dbReference>
<keyword evidence="7" id="KW-1015">Disulfide bond</keyword>
<evidence type="ECO:0000256" key="1">
    <source>
        <dbReference type="ARBA" id="ARBA00004479"/>
    </source>
</evidence>
<accession>A0A3Q1IGC2</accession>
<evidence type="ECO:0000256" key="2">
    <source>
        <dbReference type="ARBA" id="ARBA00022692"/>
    </source>
</evidence>
<evidence type="ECO:0000256" key="3">
    <source>
        <dbReference type="ARBA" id="ARBA00022729"/>
    </source>
</evidence>
<evidence type="ECO:0000256" key="7">
    <source>
        <dbReference type="ARBA" id="ARBA00023157"/>
    </source>
</evidence>
<feature type="domain" description="Ig-like" evidence="10">
    <location>
        <begin position="788"/>
        <end position="896"/>
    </location>
</feature>
<proteinExistence type="predicted"/>
<evidence type="ECO:0000256" key="9">
    <source>
        <dbReference type="SAM" id="Phobius"/>
    </source>
</evidence>
<dbReference type="InterPro" id="IPR003599">
    <property type="entry name" value="Ig_sub"/>
</dbReference>
<keyword evidence="12" id="KW-1185">Reference proteome</keyword>
<dbReference type="Proteomes" id="UP000265040">
    <property type="component" value="Chromosome 21"/>
</dbReference>
<evidence type="ECO:0000256" key="6">
    <source>
        <dbReference type="ARBA" id="ARBA00023136"/>
    </source>
</evidence>
<dbReference type="SMART" id="SM00406">
    <property type="entry name" value="IGv"/>
    <property type="match status" value="7"/>
</dbReference>
<keyword evidence="4" id="KW-0677">Repeat</keyword>
<feature type="domain" description="Ig-like" evidence="10">
    <location>
        <begin position="535"/>
        <end position="634"/>
    </location>
</feature>
<evidence type="ECO:0000259" key="10">
    <source>
        <dbReference type="PROSITE" id="PS50835"/>
    </source>
</evidence>
<dbReference type="PANTHER" id="PTHR12207">
    <property type="entry name" value="V-SET AND TRANSMEMBRANE DOMAIN-CONTAINING PROTEIN"/>
    <property type="match status" value="1"/>
</dbReference>
<dbReference type="FunFam" id="2.60.40.10:FF:000191">
    <property type="entry name" value="Immunoglobulin superfamily member 3"/>
    <property type="match status" value="1"/>
</dbReference>
<dbReference type="Gene3D" id="2.60.40.10">
    <property type="entry name" value="Immunoglobulins"/>
    <property type="match status" value="7"/>
</dbReference>
<dbReference type="InterPro" id="IPR051102">
    <property type="entry name" value="IgSF_V-set/TM_domain"/>
</dbReference>
<keyword evidence="6 9" id="KW-0472">Membrane</keyword>
<comment type="subcellular location">
    <subcellularLocation>
        <location evidence="1">Membrane</location>
        <topology evidence="1">Single-pass type I membrane protein</topology>
    </subcellularLocation>
</comment>
<reference evidence="11" key="1">
    <citation type="submission" date="2021-04" db="EMBL/GenBank/DDBJ databases">
        <authorList>
            <consortium name="Wellcome Sanger Institute Data Sharing"/>
        </authorList>
    </citation>
    <scope>NUCLEOTIDE SEQUENCE [LARGE SCALE GENOMIC DNA]</scope>
</reference>
<evidence type="ECO:0000313" key="11">
    <source>
        <dbReference type="Ensembl" id="ENSATEP00000018474.2"/>
    </source>
</evidence>
<feature type="domain" description="Ig-like" evidence="10">
    <location>
        <begin position="150"/>
        <end position="256"/>
    </location>
</feature>
<dbReference type="SUPFAM" id="SSF48726">
    <property type="entry name" value="Immunoglobulin"/>
    <property type="match status" value="7"/>
</dbReference>
<dbReference type="Pfam" id="PF13927">
    <property type="entry name" value="Ig_3"/>
    <property type="match status" value="1"/>
</dbReference>
<dbReference type="FunFam" id="2.60.40.10:FF:000491">
    <property type="entry name" value="Immunoglobulin superfamily, member 3"/>
    <property type="match status" value="1"/>
</dbReference>
<feature type="domain" description="Ig-like" evidence="10">
    <location>
        <begin position="281"/>
        <end position="383"/>
    </location>
</feature>
<evidence type="ECO:0000313" key="12">
    <source>
        <dbReference type="Proteomes" id="UP000265040"/>
    </source>
</evidence>
<dbReference type="Pfam" id="PF07686">
    <property type="entry name" value="V-set"/>
    <property type="match status" value="3"/>
</dbReference>
<dbReference type="AlphaFoldDB" id="A0A3Q1IGC2"/>
<dbReference type="InterPro" id="IPR013106">
    <property type="entry name" value="Ig_V-set"/>
</dbReference>
<dbReference type="InterPro" id="IPR007110">
    <property type="entry name" value="Ig-like_dom"/>
</dbReference>
<reference evidence="11" key="2">
    <citation type="submission" date="2025-08" db="UniProtKB">
        <authorList>
            <consortium name="Ensembl"/>
        </authorList>
    </citation>
    <scope>IDENTIFICATION</scope>
</reference>
<dbReference type="Ensembl" id="ENSATET00000018786.2">
    <property type="protein sequence ID" value="ENSATEP00000018474.2"/>
    <property type="gene ID" value="ENSATEG00000012821.2"/>
</dbReference>
<dbReference type="InterPro" id="IPR036179">
    <property type="entry name" value="Ig-like_dom_sf"/>
</dbReference>
<organism evidence="11 12">
    <name type="scientific">Anabas testudineus</name>
    <name type="common">Climbing perch</name>
    <name type="synonym">Anthias testudineus</name>
    <dbReference type="NCBI Taxonomy" id="64144"/>
    <lineage>
        <taxon>Eukaryota</taxon>
        <taxon>Metazoa</taxon>
        <taxon>Chordata</taxon>
        <taxon>Craniata</taxon>
        <taxon>Vertebrata</taxon>
        <taxon>Euteleostomi</taxon>
        <taxon>Actinopterygii</taxon>
        <taxon>Neopterygii</taxon>
        <taxon>Teleostei</taxon>
        <taxon>Neoteleostei</taxon>
        <taxon>Acanthomorphata</taxon>
        <taxon>Anabantaria</taxon>
        <taxon>Anabantiformes</taxon>
        <taxon>Anabantoidei</taxon>
        <taxon>Anabantidae</taxon>
        <taxon>Anabas</taxon>
    </lineage>
</organism>
<sequence length="972" mass="109605">MNNTDSTRKIKTYFLFFYIWRNICQTLTRAPAGPLYRVVGSPLYISCNVSGFVSESLQKEFEFRIVKPAKPDFEINIISTRDQSFSYAMYLSRVNNKNIIVNRLSPNSVLFEIKSLQKDDEGEYECTVINVESVYMGTYSAKTTVKVIDNSLSVSSHDATTMSYNEGDALTLTCQASSNTIQHTHLSFAWYLRRDGEDSAEIISLDRDFTLSAGQGFERRYQDGLIRLDKTEEATYWLKVAQLQLSDHGRIYCQAQEWIQDPDRSWYCITHKSGAEIAVVPDTSSLVVRISAQQSVLHEGQELSLSCNIDTEKLKERFFSVAWLRENVELAQIGPTGILSVGSEYSGREKVGELKAARTGDRDYRLTLQPVRTEDQGEYICRAWPQERGQDGAFTRGAAQDSSSQLVTISVTESGISVNMKGSLSVNEGDRLKLICQVDGVKGQLSVTWQHKPASTSTAQFTNVISLSQEGVMEKEGEFKSRKVTAARPSPGSFTLELDEVTPSDSGVYQCTVSEWKTSSKTSSHSQTAAVTVMSTVKVSLKSRNTRVTIGENVELMCQVRGPQMPVTVTWSLQRDATTLDNILTMYYDGSISWSGDQRRYQLKVENQKMQVMHYLLINGATLREAGSYQCSVSVFLHNVHKKLPPSNLLAVVVQRPVSKLALTSPANLKASISTDIELKCSVAKKSSASSRYAVTWKFQHQAENKVIVSSDKDAVVTFGPQLDLRLRQRISTRNSQGPSFALLIRQAEVSENGSYTCEVAEWLQDPNGVWYQLSSTNRTTLVTLIEPEKNLSIEMDELELNVSRDFTIPCSIKTQSSGESEFQVTWFWKKEKESRQRPIFTSYRNCTLQDRSEKDYQLRFYRPLPNLFNLTVLRPVPENSGLYFCEVEEWLPSLSHGWRKVAVEKSKYLAVNVYSDDTWMWILAALLVCLLLVILVLMLKMCWPKISGGKKPVPSLWTEQLPLDNKPSAED</sequence>
<dbReference type="GO" id="GO:0016020">
    <property type="term" value="C:membrane"/>
    <property type="evidence" value="ECO:0007669"/>
    <property type="project" value="UniProtKB-SubCell"/>
</dbReference>
<dbReference type="CDD" id="cd00099">
    <property type="entry name" value="IgV"/>
    <property type="match status" value="1"/>
</dbReference>
<dbReference type="InterPro" id="IPR003598">
    <property type="entry name" value="Ig_sub2"/>
</dbReference>
<evidence type="ECO:0000256" key="8">
    <source>
        <dbReference type="ARBA" id="ARBA00023319"/>
    </source>
</evidence>
<keyword evidence="5 9" id="KW-1133">Transmembrane helix</keyword>
<dbReference type="PROSITE" id="PS50835">
    <property type="entry name" value="IG_LIKE"/>
    <property type="match status" value="7"/>
</dbReference>